<sequence>MSTILKWAGNKTAVMHELKKHLPAGLRLVEPFAGSCAVMMATEYPHYLVADINSDLINLYKQIAFNCEKFITNAKGFFASTNSETSYYNIRQDFNHSSETTDFWKAVFFLYLNRHCYRGLCRYNRKGEFNVPYGNYKNHISRKTKSEHLQRKQNAPPSFVPAMRKL</sequence>
<organism evidence="8 9">
    <name type="scientific">Klebsiella pneumoniae subsp. pneumoniae</name>
    <dbReference type="NCBI Taxonomy" id="72407"/>
    <lineage>
        <taxon>Bacteria</taxon>
        <taxon>Pseudomonadati</taxon>
        <taxon>Pseudomonadota</taxon>
        <taxon>Gammaproteobacteria</taxon>
        <taxon>Enterobacterales</taxon>
        <taxon>Enterobacteriaceae</taxon>
        <taxon>Klebsiella/Raoultella group</taxon>
        <taxon>Klebsiella</taxon>
        <taxon>Klebsiella pneumoniae complex</taxon>
    </lineage>
</organism>
<evidence type="ECO:0000256" key="7">
    <source>
        <dbReference type="SAM" id="MobiDB-lite"/>
    </source>
</evidence>
<proteinExistence type="inferred from homology"/>
<accession>A0A377YT46</accession>
<dbReference type="GO" id="GO:0032259">
    <property type="term" value="P:methylation"/>
    <property type="evidence" value="ECO:0007669"/>
    <property type="project" value="UniProtKB-KW"/>
</dbReference>
<evidence type="ECO:0000313" key="8">
    <source>
        <dbReference type="EMBL" id="STU54492.1"/>
    </source>
</evidence>
<dbReference type="AlphaFoldDB" id="A0A377YT46"/>
<dbReference type="PANTHER" id="PTHR30481:SF3">
    <property type="entry name" value="DNA ADENINE METHYLASE"/>
    <property type="match status" value="1"/>
</dbReference>
<evidence type="ECO:0000256" key="5">
    <source>
        <dbReference type="ARBA" id="ARBA00022691"/>
    </source>
</evidence>
<dbReference type="SUPFAM" id="SSF53335">
    <property type="entry name" value="S-adenosyl-L-methionine-dependent methyltransferases"/>
    <property type="match status" value="1"/>
</dbReference>
<keyword evidence="3 8" id="KW-0489">Methyltransferase</keyword>
<gene>
    <name evidence="8" type="primary">dam_1</name>
    <name evidence="8" type="ORF">NCTC9504_00014</name>
</gene>
<evidence type="ECO:0000256" key="6">
    <source>
        <dbReference type="ARBA" id="ARBA00047942"/>
    </source>
</evidence>
<dbReference type="GO" id="GO:0043565">
    <property type="term" value="F:sequence-specific DNA binding"/>
    <property type="evidence" value="ECO:0007669"/>
    <property type="project" value="TreeGrafter"/>
</dbReference>
<keyword evidence="5" id="KW-0949">S-adenosyl-L-methionine</keyword>
<keyword evidence="4 8" id="KW-0808">Transferase</keyword>
<evidence type="ECO:0000256" key="2">
    <source>
        <dbReference type="ARBA" id="ARBA00011900"/>
    </source>
</evidence>
<dbReference type="REBASE" id="381700">
    <property type="entry name" value="M.Kpn9504ORF14P"/>
</dbReference>
<dbReference type="PRINTS" id="PR00505">
    <property type="entry name" value="D12N6MTFRASE"/>
</dbReference>
<dbReference type="InterPro" id="IPR012327">
    <property type="entry name" value="MeTrfase_D12"/>
</dbReference>
<evidence type="ECO:0000256" key="1">
    <source>
        <dbReference type="ARBA" id="ARBA00006594"/>
    </source>
</evidence>
<dbReference type="EC" id="2.1.1.72" evidence="2"/>
<comment type="similarity">
    <text evidence="1">Belongs to the N(4)/N(6)-methyltransferase family.</text>
</comment>
<dbReference type="GO" id="GO:0009307">
    <property type="term" value="P:DNA restriction-modification system"/>
    <property type="evidence" value="ECO:0007669"/>
    <property type="project" value="InterPro"/>
</dbReference>
<dbReference type="Proteomes" id="UP000254020">
    <property type="component" value="Unassembled WGS sequence"/>
</dbReference>
<dbReference type="GO" id="GO:0006298">
    <property type="term" value="P:mismatch repair"/>
    <property type="evidence" value="ECO:0007669"/>
    <property type="project" value="TreeGrafter"/>
</dbReference>
<evidence type="ECO:0000313" key="9">
    <source>
        <dbReference type="Proteomes" id="UP000254020"/>
    </source>
</evidence>
<evidence type="ECO:0000256" key="3">
    <source>
        <dbReference type="ARBA" id="ARBA00022603"/>
    </source>
</evidence>
<comment type="catalytic activity">
    <reaction evidence="6">
        <text>a 2'-deoxyadenosine in DNA + S-adenosyl-L-methionine = an N(6)-methyl-2'-deoxyadenosine in DNA + S-adenosyl-L-homocysteine + H(+)</text>
        <dbReference type="Rhea" id="RHEA:15197"/>
        <dbReference type="Rhea" id="RHEA-COMP:12418"/>
        <dbReference type="Rhea" id="RHEA-COMP:12419"/>
        <dbReference type="ChEBI" id="CHEBI:15378"/>
        <dbReference type="ChEBI" id="CHEBI:57856"/>
        <dbReference type="ChEBI" id="CHEBI:59789"/>
        <dbReference type="ChEBI" id="CHEBI:90615"/>
        <dbReference type="ChEBI" id="CHEBI:90616"/>
        <dbReference type="EC" id="2.1.1.72"/>
    </reaction>
</comment>
<feature type="region of interest" description="Disordered" evidence="7">
    <location>
        <begin position="144"/>
        <end position="166"/>
    </location>
</feature>
<dbReference type="EMBL" id="UGMA01000001">
    <property type="protein sequence ID" value="STU54492.1"/>
    <property type="molecule type" value="Genomic_DNA"/>
</dbReference>
<dbReference type="NCBIfam" id="TIGR00571">
    <property type="entry name" value="dam"/>
    <property type="match status" value="1"/>
</dbReference>
<dbReference type="InterPro" id="IPR023095">
    <property type="entry name" value="Ade_MeTrfase_dom_2"/>
</dbReference>
<dbReference type="Gene3D" id="1.10.1020.10">
    <property type="entry name" value="Adenine-specific Methyltransferase, Domain 2"/>
    <property type="match status" value="1"/>
</dbReference>
<name>A0A377YT46_KLEPN</name>
<dbReference type="GO" id="GO:1904047">
    <property type="term" value="F:S-adenosyl-L-methionine binding"/>
    <property type="evidence" value="ECO:0007669"/>
    <property type="project" value="TreeGrafter"/>
</dbReference>
<evidence type="ECO:0000256" key="4">
    <source>
        <dbReference type="ARBA" id="ARBA00022679"/>
    </source>
</evidence>
<dbReference type="PANTHER" id="PTHR30481">
    <property type="entry name" value="DNA ADENINE METHYLASE"/>
    <property type="match status" value="1"/>
</dbReference>
<dbReference type="GO" id="GO:0009007">
    <property type="term" value="F:site-specific DNA-methyltransferase (adenine-specific) activity"/>
    <property type="evidence" value="ECO:0007669"/>
    <property type="project" value="UniProtKB-EC"/>
</dbReference>
<dbReference type="Pfam" id="PF02086">
    <property type="entry name" value="MethyltransfD12"/>
    <property type="match status" value="1"/>
</dbReference>
<dbReference type="InterPro" id="IPR029063">
    <property type="entry name" value="SAM-dependent_MTases_sf"/>
</dbReference>
<reference evidence="8 9" key="1">
    <citation type="submission" date="2018-06" db="EMBL/GenBank/DDBJ databases">
        <authorList>
            <consortium name="Pathogen Informatics"/>
            <person name="Doyle S."/>
        </authorList>
    </citation>
    <scope>NUCLEOTIDE SEQUENCE [LARGE SCALE GENOMIC DNA]</scope>
    <source>
        <strain evidence="8 9">NCTC9504</strain>
    </source>
</reference>
<protein>
    <recommendedName>
        <fullName evidence="2">site-specific DNA-methyltransferase (adenine-specific)</fullName>
        <ecNumber evidence="2">2.1.1.72</ecNumber>
    </recommendedName>
</protein>